<feature type="signal peptide" evidence="1">
    <location>
        <begin position="1"/>
        <end position="16"/>
    </location>
</feature>
<proteinExistence type="predicted"/>
<dbReference type="InterPro" id="IPR038765">
    <property type="entry name" value="Papain-like_cys_pep_sf"/>
</dbReference>
<feature type="chain" id="PRO_5037345646" evidence="1">
    <location>
        <begin position="17"/>
        <end position="191"/>
    </location>
</feature>
<dbReference type="SUPFAM" id="SSF54001">
    <property type="entry name" value="Cysteine proteinases"/>
    <property type="match status" value="1"/>
</dbReference>
<evidence type="ECO:0000313" key="3">
    <source>
        <dbReference type="WBParaSite" id="jg22458"/>
    </source>
</evidence>
<name>A0A915DRS7_9BILA</name>
<organism evidence="2 3">
    <name type="scientific">Ditylenchus dipsaci</name>
    <dbReference type="NCBI Taxonomy" id="166011"/>
    <lineage>
        <taxon>Eukaryota</taxon>
        <taxon>Metazoa</taxon>
        <taxon>Ecdysozoa</taxon>
        <taxon>Nematoda</taxon>
        <taxon>Chromadorea</taxon>
        <taxon>Rhabditida</taxon>
        <taxon>Tylenchina</taxon>
        <taxon>Tylenchomorpha</taxon>
        <taxon>Sphaerularioidea</taxon>
        <taxon>Anguinidae</taxon>
        <taxon>Anguininae</taxon>
        <taxon>Ditylenchus</taxon>
    </lineage>
</organism>
<sequence length="191" mass="21594">MVKLLVLSLLVALTSATPPHSPTDKVVEKSIFHVGMMVSATEIVHATTEGVKKELLTEAVKSHKPNEVELTSVNLDEDWKNAAVEWANNEIGADYNDIFSPDFINSKAKRSFYCCQFVQEAYKQTKPDDQEDAFPEHTLNFKDKDGKLIDHFKKHYEEKNLPIPQDVKGSHPSKQHTAAFIKHVETVKIVH</sequence>
<protein>
    <submittedName>
        <fullName evidence="3">Uncharacterized protein</fullName>
    </submittedName>
</protein>
<keyword evidence="2" id="KW-1185">Reference proteome</keyword>
<evidence type="ECO:0000313" key="2">
    <source>
        <dbReference type="Proteomes" id="UP000887574"/>
    </source>
</evidence>
<dbReference type="Pfam" id="PF05708">
    <property type="entry name" value="Peptidase_C92"/>
    <property type="match status" value="1"/>
</dbReference>
<reference evidence="3" key="1">
    <citation type="submission" date="2022-11" db="UniProtKB">
        <authorList>
            <consortium name="WormBaseParasite"/>
        </authorList>
    </citation>
    <scope>IDENTIFICATION</scope>
</reference>
<dbReference type="InterPro" id="IPR024453">
    <property type="entry name" value="Peptidase_C92"/>
</dbReference>
<dbReference type="Gene3D" id="3.90.1720.10">
    <property type="entry name" value="endopeptidase domain like (from Nostoc punctiforme)"/>
    <property type="match status" value="1"/>
</dbReference>
<dbReference type="Proteomes" id="UP000887574">
    <property type="component" value="Unplaced"/>
</dbReference>
<accession>A0A915DRS7</accession>
<dbReference type="WBParaSite" id="jg22458">
    <property type="protein sequence ID" value="jg22458"/>
    <property type="gene ID" value="jg22458"/>
</dbReference>
<evidence type="ECO:0000256" key="1">
    <source>
        <dbReference type="SAM" id="SignalP"/>
    </source>
</evidence>
<keyword evidence="1" id="KW-0732">Signal</keyword>
<dbReference type="AlphaFoldDB" id="A0A915DRS7"/>